<name>A0ABP6TZ15_9ACTN</name>
<organism evidence="3 4">
    <name type="scientific">Streptomyces prasinosporus</name>
    <dbReference type="NCBI Taxonomy" id="68256"/>
    <lineage>
        <taxon>Bacteria</taxon>
        <taxon>Bacillati</taxon>
        <taxon>Actinomycetota</taxon>
        <taxon>Actinomycetes</taxon>
        <taxon>Kitasatosporales</taxon>
        <taxon>Streptomycetaceae</taxon>
        <taxon>Streptomyces</taxon>
        <taxon>Streptomyces albogriseolus group</taxon>
    </lineage>
</organism>
<feature type="region of interest" description="Disordered" evidence="1">
    <location>
        <begin position="43"/>
        <end position="115"/>
    </location>
</feature>
<evidence type="ECO:0000313" key="4">
    <source>
        <dbReference type="Proteomes" id="UP001501455"/>
    </source>
</evidence>
<dbReference type="Proteomes" id="UP001501455">
    <property type="component" value="Unassembled WGS sequence"/>
</dbReference>
<feature type="region of interest" description="Disordered" evidence="1">
    <location>
        <begin position="259"/>
        <end position="370"/>
    </location>
</feature>
<dbReference type="RefSeq" id="WP_193459640.1">
    <property type="nucleotide sequence ID" value="NZ_BAAAXF010000047.1"/>
</dbReference>
<evidence type="ECO:0000313" key="3">
    <source>
        <dbReference type="EMBL" id="GAA3499678.1"/>
    </source>
</evidence>
<dbReference type="EMBL" id="BAAAXF010000047">
    <property type="protein sequence ID" value="GAA3499678.1"/>
    <property type="molecule type" value="Genomic_DNA"/>
</dbReference>
<keyword evidence="2" id="KW-0812">Transmembrane</keyword>
<evidence type="ECO:0000256" key="1">
    <source>
        <dbReference type="SAM" id="MobiDB-lite"/>
    </source>
</evidence>
<keyword evidence="2" id="KW-1133">Transmembrane helix</keyword>
<feature type="region of interest" description="Disordered" evidence="1">
    <location>
        <begin position="149"/>
        <end position="212"/>
    </location>
</feature>
<sequence length="370" mass="36970">MADERYRWLDAEAAERLLSGESPQAAGPPAGDQAERLAGVLRALSAPPPTAGDELPGEAAALAAFRKSRDERTGQADSAPHTGHGAGPADADVGLIRLRAPRTGRTGTPDGARRPRPARLLLAAALAAGVVGGTAVLAATGLLSTPFDDSRSGPAGAATTTHPQSPLISPSPQGSAPDDRHQDGPADGAQGGEDPERTPAGSPPGDGRTAHGVRWKLVVSACRSWHEGRPVNGERRHALYEAAGGASRVAAYCRDVTAKEGAGGEDGKGDKGTGGGMQGADPRLDGDAGEQRDTLPGQGEGRRDTDDSDQNEGDSGNGKGNGAGRGAGGSHADDHPAKGHGNGKGDGNSQGNGNGNGNGKAGGKGDDTQD</sequence>
<evidence type="ECO:0000256" key="2">
    <source>
        <dbReference type="SAM" id="Phobius"/>
    </source>
</evidence>
<keyword evidence="4" id="KW-1185">Reference proteome</keyword>
<feature type="compositionally biased region" description="Low complexity" evidence="1">
    <location>
        <begin position="97"/>
        <end position="110"/>
    </location>
</feature>
<protein>
    <submittedName>
        <fullName evidence="3">Uncharacterized protein</fullName>
    </submittedName>
</protein>
<accession>A0ABP6TZ15</accession>
<keyword evidence="2" id="KW-0472">Membrane</keyword>
<feature type="compositionally biased region" description="Basic and acidic residues" evidence="1">
    <location>
        <begin position="282"/>
        <end position="293"/>
    </location>
</feature>
<comment type="caution">
    <text evidence="3">The sequence shown here is derived from an EMBL/GenBank/DDBJ whole genome shotgun (WGS) entry which is preliminary data.</text>
</comment>
<feature type="compositionally biased region" description="Gly residues" evidence="1">
    <location>
        <begin position="340"/>
        <end position="362"/>
    </location>
</feature>
<feature type="compositionally biased region" description="Polar residues" evidence="1">
    <location>
        <begin position="158"/>
        <end position="174"/>
    </location>
</feature>
<feature type="transmembrane region" description="Helical" evidence="2">
    <location>
        <begin position="120"/>
        <end position="143"/>
    </location>
</feature>
<feature type="compositionally biased region" description="Gly residues" evidence="1">
    <location>
        <begin position="315"/>
        <end position="329"/>
    </location>
</feature>
<proteinExistence type="predicted"/>
<gene>
    <name evidence="3" type="ORF">GCM10019016_067820</name>
</gene>
<reference evidence="4" key="1">
    <citation type="journal article" date="2019" name="Int. J. Syst. Evol. Microbiol.">
        <title>The Global Catalogue of Microorganisms (GCM) 10K type strain sequencing project: providing services to taxonomists for standard genome sequencing and annotation.</title>
        <authorList>
            <consortium name="The Broad Institute Genomics Platform"/>
            <consortium name="The Broad Institute Genome Sequencing Center for Infectious Disease"/>
            <person name="Wu L."/>
            <person name="Ma J."/>
        </authorList>
    </citation>
    <scope>NUCLEOTIDE SEQUENCE [LARGE SCALE GENOMIC DNA]</scope>
    <source>
        <strain evidence="4">JCM 4816</strain>
    </source>
</reference>